<evidence type="ECO:0000256" key="2">
    <source>
        <dbReference type="ARBA" id="ARBA00011899"/>
    </source>
</evidence>
<sequence length="429" mass="46434">MLRKPTSKICFRDDELWRQQPPGTIICFRNCRLFRNGTFGSDSDDELWVRDGKVLDHQRIFYGERKRPNLWVDCGGLTLAPGFVDIQMNGAFGVDFTSMAQMGDGKKALEELEEVALKILAFGVTAFCPTIITTRPEAYKMFLKVLNEYNSTRGARILGAHFEGPFISPIRVGCHPKSLVIASLQDNSLDSVYGHDLSKLSYVTIAPELPGAIETIAFFCQKGIEVAIGHSDASYEEAQKAVAAGAKNITHLFNAMRPMGHRGDPGIFGLLAMCNIQPVYYGLIADGIHVNELAIQMAFNANPSGAILVTDGIAALGQGNGRHSLGNVSVRVEGHVAKVDGTETLAGSVSSMPHCVLTFSKVLNKISNKCSGLVEALKAASFNPANFLGIATEMGTLKEGSNADFVLIDDQLNVFATFIGAIKCHQSDE</sequence>
<proteinExistence type="inferred from homology"/>
<dbReference type="Proteomes" id="UP000887572">
    <property type="component" value="Unplaced"/>
</dbReference>
<feature type="binding site" evidence="10">
    <location>
        <position position="289"/>
    </location>
    <ligand>
        <name>substrate</name>
    </ligand>
</feature>
<comment type="catalytic activity">
    <reaction evidence="7 8">
        <text>N-acetyl-D-glucosamine 6-phosphate + H2O = D-glucosamine 6-phosphate + acetate</text>
        <dbReference type="Rhea" id="RHEA:22936"/>
        <dbReference type="ChEBI" id="CHEBI:15377"/>
        <dbReference type="ChEBI" id="CHEBI:30089"/>
        <dbReference type="ChEBI" id="CHEBI:57513"/>
        <dbReference type="ChEBI" id="CHEBI:58725"/>
        <dbReference type="EC" id="3.5.1.25"/>
    </reaction>
</comment>
<dbReference type="GO" id="GO:0046872">
    <property type="term" value="F:metal ion binding"/>
    <property type="evidence" value="ECO:0007669"/>
    <property type="project" value="UniProtKB-KW"/>
</dbReference>
<evidence type="ECO:0000313" key="14">
    <source>
        <dbReference type="WBParaSite" id="Gr19_v10_g12906.t1"/>
    </source>
</evidence>
<feature type="binding site" evidence="10">
    <location>
        <begin position="345"/>
        <end position="347"/>
    </location>
    <ligand>
        <name>substrate</name>
    </ligand>
</feature>
<evidence type="ECO:0000256" key="6">
    <source>
        <dbReference type="ARBA" id="ARBA00023277"/>
    </source>
</evidence>
<dbReference type="FunFam" id="3.20.20.140:FF:000023">
    <property type="entry name" value="N-acetylglucosamine-6-phosphate deacetylase"/>
    <property type="match status" value="1"/>
</dbReference>
<evidence type="ECO:0000256" key="5">
    <source>
        <dbReference type="ARBA" id="ARBA00022801"/>
    </source>
</evidence>
<evidence type="ECO:0000256" key="3">
    <source>
        <dbReference type="ARBA" id="ARBA00018029"/>
    </source>
</evidence>
<evidence type="ECO:0000256" key="9">
    <source>
        <dbReference type="PIRSR" id="PIRSR038994-1"/>
    </source>
</evidence>
<dbReference type="AlphaFoldDB" id="A0A914GZX1"/>
<keyword evidence="4 11" id="KW-0479">Metal-binding</keyword>
<feature type="binding site" evidence="11">
    <location>
        <position position="251"/>
    </location>
    <ligand>
        <name>Zn(2+)</name>
        <dbReference type="ChEBI" id="CHEBI:29105"/>
    </ligand>
</feature>
<dbReference type="Gene3D" id="2.30.40.10">
    <property type="entry name" value="Urease, subunit C, domain 1"/>
    <property type="match status" value="1"/>
</dbReference>
<keyword evidence="13" id="KW-1185">Reference proteome</keyword>
<dbReference type="InterPro" id="IPR003764">
    <property type="entry name" value="GlcNAc_6-P_deAcase"/>
</dbReference>
<evidence type="ECO:0000256" key="4">
    <source>
        <dbReference type="ARBA" id="ARBA00022723"/>
    </source>
</evidence>
<dbReference type="EC" id="3.5.1.25" evidence="2 8"/>
<feature type="domain" description="Amidohydrolase-related" evidence="12">
    <location>
        <begin position="79"/>
        <end position="410"/>
    </location>
</feature>
<dbReference type="PANTHER" id="PTHR11113:SF14">
    <property type="entry name" value="N-ACETYLGLUCOSAMINE-6-PHOSPHATE DEACETYLASE"/>
    <property type="match status" value="1"/>
</dbReference>
<feature type="binding site" evidence="11">
    <location>
        <position position="230"/>
    </location>
    <ligand>
        <name>Zn(2+)</name>
        <dbReference type="ChEBI" id="CHEBI:29105"/>
    </ligand>
</feature>
<keyword evidence="5 8" id="KW-0378">Hydrolase</keyword>
<name>A0A914GZX1_GLORO</name>
<feature type="binding site" evidence="10">
    <location>
        <begin position="254"/>
        <end position="255"/>
    </location>
    <ligand>
        <name>substrate</name>
    </ligand>
</feature>
<dbReference type="SUPFAM" id="SSF51556">
    <property type="entry name" value="Metallo-dependent hydrolases"/>
    <property type="match status" value="1"/>
</dbReference>
<feature type="binding site" evidence="10">
    <location>
        <position position="174"/>
    </location>
    <ligand>
        <name>substrate</name>
    </ligand>
</feature>
<evidence type="ECO:0000256" key="7">
    <source>
        <dbReference type="ARBA" id="ARBA00047647"/>
    </source>
</evidence>
<dbReference type="SUPFAM" id="SSF51338">
    <property type="entry name" value="Composite domain of metallo-dependent hydrolases"/>
    <property type="match status" value="1"/>
</dbReference>
<feature type="binding site" evidence="11">
    <location>
        <position position="163"/>
    </location>
    <ligand>
        <name>Zn(2+)</name>
        <dbReference type="ChEBI" id="CHEBI:29105"/>
    </ligand>
</feature>
<keyword evidence="6 8" id="KW-0119">Carbohydrate metabolism</keyword>
<dbReference type="InterPro" id="IPR006680">
    <property type="entry name" value="Amidohydro-rel"/>
</dbReference>
<dbReference type="GO" id="GO:0008448">
    <property type="term" value="F:N-acetylglucosamine-6-phosphate deacetylase activity"/>
    <property type="evidence" value="ECO:0007669"/>
    <property type="project" value="UniProtKB-UniRule"/>
</dbReference>
<dbReference type="PANTHER" id="PTHR11113">
    <property type="entry name" value="N-ACETYLGLUCOSAMINE-6-PHOSPHATE DEACETYLASE"/>
    <property type="match status" value="1"/>
</dbReference>
<accession>A0A914GZX1</accession>
<dbReference type="WBParaSite" id="Gr19_v10_g12906.t1">
    <property type="protein sequence ID" value="Gr19_v10_g12906.t1"/>
    <property type="gene ID" value="Gr19_v10_g12906"/>
</dbReference>
<comment type="similarity">
    <text evidence="1 8">Belongs to the metallo-dependent hydrolases superfamily. NagA family.</text>
</comment>
<feature type="active site" description="Proton donor/acceptor" evidence="9">
    <location>
        <position position="311"/>
    </location>
</feature>
<dbReference type="InterPro" id="IPR032466">
    <property type="entry name" value="Metal_Hydrolase"/>
</dbReference>
<feature type="binding site" evidence="10">
    <location>
        <position position="262"/>
    </location>
    <ligand>
        <name>substrate</name>
    </ligand>
</feature>
<evidence type="ECO:0000256" key="8">
    <source>
        <dbReference type="PIRNR" id="PIRNR038994"/>
    </source>
</evidence>
<comment type="cofactor">
    <cofactor evidence="11">
        <name>a divalent metal cation</name>
        <dbReference type="ChEBI" id="CHEBI:60240"/>
    </cofactor>
    <text evidence="11">Binds 1 divalent metal cation per subunit.</text>
</comment>
<organism evidence="13 14">
    <name type="scientific">Globodera rostochiensis</name>
    <name type="common">Golden nematode worm</name>
    <name type="synonym">Heterodera rostochiensis</name>
    <dbReference type="NCBI Taxonomy" id="31243"/>
    <lineage>
        <taxon>Eukaryota</taxon>
        <taxon>Metazoa</taxon>
        <taxon>Ecdysozoa</taxon>
        <taxon>Nematoda</taxon>
        <taxon>Chromadorea</taxon>
        <taxon>Rhabditida</taxon>
        <taxon>Tylenchina</taxon>
        <taxon>Tylenchomorpha</taxon>
        <taxon>Tylenchoidea</taxon>
        <taxon>Heteroderidae</taxon>
        <taxon>Heteroderinae</taxon>
        <taxon>Globodera</taxon>
    </lineage>
</organism>
<evidence type="ECO:0000256" key="1">
    <source>
        <dbReference type="ARBA" id="ARBA00010716"/>
    </source>
</evidence>
<protein>
    <recommendedName>
        <fullName evidence="3 8">N-acetylglucosamine-6-phosphate deacetylase</fullName>
        <ecNumber evidence="2 8">3.5.1.25</ecNumber>
    </recommendedName>
</protein>
<dbReference type="Pfam" id="PF01979">
    <property type="entry name" value="Amidohydro_1"/>
    <property type="match status" value="1"/>
</dbReference>
<dbReference type="GO" id="GO:0106279">
    <property type="term" value="P:negative regulation of UDP-N-acetylglucosamine biosynthetic process"/>
    <property type="evidence" value="ECO:0007669"/>
    <property type="project" value="UniProtKB-ARBA"/>
</dbReference>
<evidence type="ECO:0000259" key="12">
    <source>
        <dbReference type="Pfam" id="PF01979"/>
    </source>
</evidence>
<dbReference type="CDD" id="cd00854">
    <property type="entry name" value="NagA"/>
    <property type="match status" value="1"/>
</dbReference>
<dbReference type="GO" id="GO:0006046">
    <property type="term" value="P:N-acetylglucosamine catabolic process"/>
    <property type="evidence" value="ECO:0007669"/>
    <property type="project" value="TreeGrafter"/>
</dbReference>
<evidence type="ECO:0000256" key="11">
    <source>
        <dbReference type="PIRSR" id="PIRSR038994-3"/>
    </source>
</evidence>
<dbReference type="GO" id="GO:0019262">
    <property type="term" value="P:N-acetylneuraminate catabolic process"/>
    <property type="evidence" value="ECO:0007669"/>
    <property type="project" value="UniProtKB-ARBA"/>
</dbReference>
<evidence type="ECO:0000313" key="13">
    <source>
        <dbReference type="Proteomes" id="UP000887572"/>
    </source>
</evidence>
<evidence type="ECO:0000256" key="10">
    <source>
        <dbReference type="PIRSR" id="PIRSR038994-2"/>
    </source>
</evidence>
<reference evidence="14" key="1">
    <citation type="submission" date="2022-11" db="UniProtKB">
        <authorList>
            <consortium name="WormBaseParasite"/>
        </authorList>
    </citation>
    <scope>IDENTIFICATION</scope>
</reference>
<dbReference type="Gene3D" id="3.20.20.140">
    <property type="entry name" value="Metal-dependent hydrolases"/>
    <property type="match status" value="1"/>
</dbReference>
<dbReference type="PIRSF" id="PIRSF038994">
    <property type="entry name" value="NagA"/>
    <property type="match status" value="1"/>
</dbReference>
<dbReference type="InterPro" id="IPR011059">
    <property type="entry name" value="Metal-dep_hydrolase_composite"/>
</dbReference>